<evidence type="ECO:0000313" key="2">
    <source>
        <dbReference type="EMBL" id="KAF2109046.1"/>
    </source>
</evidence>
<feature type="compositionally biased region" description="Low complexity" evidence="1">
    <location>
        <begin position="314"/>
        <end position="327"/>
    </location>
</feature>
<name>A0A6A5YPI7_9PLEO</name>
<evidence type="ECO:0000256" key="1">
    <source>
        <dbReference type="SAM" id="MobiDB-lite"/>
    </source>
</evidence>
<protein>
    <submittedName>
        <fullName evidence="2">Uncharacterized protein</fullName>
    </submittedName>
</protein>
<proteinExistence type="predicted"/>
<dbReference type="Proteomes" id="UP000799770">
    <property type="component" value="Unassembled WGS sequence"/>
</dbReference>
<feature type="compositionally biased region" description="Polar residues" evidence="1">
    <location>
        <begin position="346"/>
        <end position="373"/>
    </location>
</feature>
<accession>A0A6A5YPI7</accession>
<keyword evidence="3" id="KW-1185">Reference proteome</keyword>
<dbReference type="OrthoDB" id="5327145at2759"/>
<gene>
    <name evidence="2" type="ORF">BDV96DRAFT_503473</name>
</gene>
<reference evidence="2" key="1">
    <citation type="journal article" date="2020" name="Stud. Mycol.">
        <title>101 Dothideomycetes genomes: a test case for predicting lifestyles and emergence of pathogens.</title>
        <authorList>
            <person name="Haridas S."/>
            <person name="Albert R."/>
            <person name="Binder M."/>
            <person name="Bloem J."/>
            <person name="Labutti K."/>
            <person name="Salamov A."/>
            <person name="Andreopoulos B."/>
            <person name="Baker S."/>
            <person name="Barry K."/>
            <person name="Bills G."/>
            <person name="Bluhm B."/>
            <person name="Cannon C."/>
            <person name="Castanera R."/>
            <person name="Culley D."/>
            <person name="Daum C."/>
            <person name="Ezra D."/>
            <person name="Gonzalez J."/>
            <person name="Henrissat B."/>
            <person name="Kuo A."/>
            <person name="Liang C."/>
            <person name="Lipzen A."/>
            <person name="Lutzoni F."/>
            <person name="Magnuson J."/>
            <person name="Mondo S."/>
            <person name="Nolan M."/>
            <person name="Ohm R."/>
            <person name="Pangilinan J."/>
            <person name="Park H.-J."/>
            <person name="Ramirez L."/>
            <person name="Alfaro M."/>
            <person name="Sun H."/>
            <person name="Tritt A."/>
            <person name="Yoshinaga Y."/>
            <person name="Zwiers L.-H."/>
            <person name="Turgeon B."/>
            <person name="Goodwin S."/>
            <person name="Spatafora J."/>
            <person name="Crous P."/>
            <person name="Grigoriev I."/>
        </authorList>
    </citation>
    <scope>NUCLEOTIDE SEQUENCE</scope>
    <source>
        <strain evidence="2">CBS 627.86</strain>
    </source>
</reference>
<feature type="region of interest" description="Disordered" evidence="1">
    <location>
        <begin position="277"/>
        <end position="376"/>
    </location>
</feature>
<evidence type="ECO:0000313" key="3">
    <source>
        <dbReference type="Proteomes" id="UP000799770"/>
    </source>
</evidence>
<sequence>MSVFAAHDQENLVHNLQTAAAGKPLNAGLKGFTAKTPRHKAPKTPFKIPLNDENAQFKGGKSVLQTKGNGNENLLMTGKKDGKLDKSAFVTPAGPRARAPLGMKTTNAKGQAFQTPAPLSASAKTQKVSPRLRRPKVKVHQPEAQTEVADDVPEIEYMPPKEVPLPENFDEDDPQIDWTFPMFKGENMMRGSWDVYHNPLEDDGRTRYERYDDEWMARTKKADEEEFDRKFNEMMAADDAECRRYLGIESPKKAAPKAELPKKKIAAPSTLKARSAAAALSPPAKPSYAAPTAAAKSKSLLPTKAATKSAVNPSASRHAAATAASKSTIGYAKGRPTATTARKPLSSITRATPTTAIGRPTASSSTHPRNPTTGCVVAKPRGAFSRSSSTATDATLVAPAQENQYYETAEDVENADRFRLLAEEAEEGLEEWEASFKTQLDADPLEDEYADFQLQLPEGF</sequence>
<organism evidence="2 3">
    <name type="scientific">Lophiotrema nucula</name>
    <dbReference type="NCBI Taxonomy" id="690887"/>
    <lineage>
        <taxon>Eukaryota</taxon>
        <taxon>Fungi</taxon>
        <taxon>Dikarya</taxon>
        <taxon>Ascomycota</taxon>
        <taxon>Pezizomycotina</taxon>
        <taxon>Dothideomycetes</taxon>
        <taxon>Pleosporomycetidae</taxon>
        <taxon>Pleosporales</taxon>
        <taxon>Lophiotremataceae</taxon>
        <taxon>Lophiotrema</taxon>
    </lineage>
</organism>
<feature type="compositionally biased region" description="Basic residues" evidence="1">
    <location>
        <begin position="130"/>
        <end position="139"/>
    </location>
</feature>
<dbReference type="AlphaFoldDB" id="A0A6A5YPI7"/>
<feature type="compositionally biased region" description="Low complexity" evidence="1">
    <location>
        <begin position="277"/>
        <end position="301"/>
    </location>
</feature>
<feature type="region of interest" description="Disordered" evidence="1">
    <location>
        <begin position="112"/>
        <end position="146"/>
    </location>
</feature>
<dbReference type="EMBL" id="ML977344">
    <property type="protein sequence ID" value="KAF2109046.1"/>
    <property type="molecule type" value="Genomic_DNA"/>
</dbReference>